<dbReference type="InterPro" id="IPR000740">
    <property type="entry name" value="GrpE"/>
</dbReference>
<name>A0A4D6XHL4_9GAMM</name>
<evidence type="ECO:0000256" key="7">
    <source>
        <dbReference type="SAM" id="Coils"/>
    </source>
</evidence>
<comment type="subcellular location">
    <subcellularLocation>
        <location evidence="4">Cytoplasm</location>
    </subcellularLocation>
</comment>
<evidence type="ECO:0000313" key="9">
    <source>
        <dbReference type="Proteomes" id="UP000298654"/>
    </source>
</evidence>
<keyword evidence="4" id="KW-0963">Cytoplasm</keyword>
<proteinExistence type="inferred from homology"/>
<gene>
    <name evidence="4" type="primary">grpE</name>
    <name evidence="8" type="ORF">D9V59_01265</name>
</gene>
<evidence type="ECO:0000256" key="6">
    <source>
        <dbReference type="RuleBase" id="RU004478"/>
    </source>
</evidence>
<dbReference type="Pfam" id="PF01025">
    <property type="entry name" value="GrpE"/>
    <property type="match status" value="1"/>
</dbReference>
<dbReference type="Proteomes" id="UP000298654">
    <property type="component" value="Chromosome"/>
</dbReference>
<dbReference type="GO" id="GO:0000774">
    <property type="term" value="F:adenyl-nucleotide exchange factor activity"/>
    <property type="evidence" value="ECO:0007669"/>
    <property type="project" value="InterPro"/>
</dbReference>
<comment type="similarity">
    <text evidence="1 4 6">Belongs to the GrpE family.</text>
</comment>
<evidence type="ECO:0000313" key="8">
    <source>
        <dbReference type="EMBL" id="QCI15932.1"/>
    </source>
</evidence>
<dbReference type="PANTHER" id="PTHR21237:SF23">
    <property type="entry name" value="GRPE PROTEIN HOMOLOG, MITOCHONDRIAL"/>
    <property type="match status" value="1"/>
</dbReference>
<protein>
    <recommendedName>
        <fullName evidence="4 5">Protein GrpE</fullName>
    </recommendedName>
    <alternativeName>
        <fullName evidence="4">HSP-70 cofactor</fullName>
    </alternativeName>
</protein>
<evidence type="ECO:0000256" key="1">
    <source>
        <dbReference type="ARBA" id="ARBA00009054"/>
    </source>
</evidence>
<dbReference type="InterPro" id="IPR013805">
    <property type="entry name" value="GrpE_CC"/>
</dbReference>
<evidence type="ECO:0000256" key="4">
    <source>
        <dbReference type="HAMAP-Rule" id="MF_01151"/>
    </source>
</evidence>
<feature type="coiled-coil region" evidence="7">
    <location>
        <begin position="2"/>
        <end position="50"/>
    </location>
</feature>
<accession>A0A4D6XHL4</accession>
<dbReference type="Gene3D" id="3.90.20.20">
    <property type="match status" value="1"/>
</dbReference>
<dbReference type="GO" id="GO:0042803">
    <property type="term" value="F:protein homodimerization activity"/>
    <property type="evidence" value="ECO:0007669"/>
    <property type="project" value="InterPro"/>
</dbReference>
<dbReference type="Gene3D" id="2.30.22.10">
    <property type="entry name" value="Head domain of nucleotide exchange factor GrpE"/>
    <property type="match status" value="1"/>
</dbReference>
<dbReference type="HAMAP" id="MF_01151">
    <property type="entry name" value="GrpE"/>
    <property type="match status" value="1"/>
</dbReference>
<keyword evidence="3 4" id="KW-0143">Chaperone</keyword>
<evidence type="ECO:0000256" key="5">
    <source>
        <dbReference type="RuleBase" id="RU000639"/>
    </source>
</evidence>
<dbReference type="EMBL" id="CP034900">
    <property type="protein sequence ID" value="QCI15932.1"/>
    <property type="molecule type" value="Genomic_DNA"/>
</dbReference>
<comment type="subunit">
    <text evidence="4">Homodimer.</text>
</comment>
<dbReference type="SUPFAM" id="SSF58014">
    <property type="entry name" value="Coiled-coil domain of nucleotide exchange factor GrpE"/>
    <property type="match status" value="1"/>
</dbReference>
<evidence type="ECO:0000256" key="3">
    <source>
        <dbReference type="ARBA" id="ARBA00023186"/>
    </source>
</evidence>
<sequence length="186" mass="21842">MINKEENNNKNIKKNNENSIDDNLIKNNLIKFLKIQLQESEEKIIETEKISEQETTLLSNRLEKEIEKARKFSLEKLLSNFLPIIDNIERTLHTIEKNKSKKNYTNFLDKVKFTNNLLKDLCISLNIEKIDKVHISFNPAIHEAMSIYYTDEIESNQIVTVMQPGYILHKSRLLRPAMVVVSKKKK</sequence>
<dbReference type="RefSeq" id="WP_158364333.1">
    <property type="nucleotide sequence ID" value="NZ_CP034900.1"/>
</dbReference>
<keyword evidence="2 4" id="KW-0346">Stress response</keyword>
<reference evidence="8 9" key="1">
    <citation type="submission" date="2018-12" db="EMBL/GenBank/DDBJ databases">
        <authorList>
            <person name="Chong R.A."/>
        </authorList>
    </citation>
    <scope>NUCLEOTIDE SEQUENCE [LARGE SCALE GENOMIC DNA]</scope>
    <source>
        <strain evidence="8 9">Aar</strain>
    </source>
</reference>
<dbReference type="AlphaFoldDB" id="A0A4D6XHL4"/>
<dbReference type="GO" id="GO:0051082">
    <property type="term" value="F:unfolded protein binding"/>
    <property type="evidence" value="ECO:0007669"/>
    <property type="project" value="TreeGrafter"/>
</dbReference>
<comment type="function">
    <text evidence="4 5">Participates actively in the response to hyperosmotic and heat shock by preventing the aggregation of stress-denatured proteins, in association with DnaK and GrpE. It is the nucleotide exchange factor for DnaK and may function as a thermosensor. Unfolded proteins bind initially to DnaJ; upon interaction with the DnaJ-bound protein, DnaK hydrolyzes its bound ATP, resulting in the formation of a stable complex. GrpE releases ADP from DnaK; ATP binding to DnaK triggers the release of the substrate protein, thus completing the reaction cycle. Several rounds of ATP-dependent interactions between DnaJ, DnaK and GrpE are required for fully efficient folding.</text>
</comment>
<dbReference type="PANTHER" id="PTHR21237">
    <property type="entry name" value="GRPE PROTEIN"/>
    <property type="match status" value="1"/>
</dbReference>
<dbReference type="CDD" id="cd00446">
    <property type="entry name" value="GrpE"/>
    <property type="match status" value="1"/>
</dbReference>
<dbReference type="PRINTS" id="PR00773">
    <property type="entry name" value="GRPEPROTEIN"/>
</dbReference>
<dbReference type="OrthoDB" id="9789811at2"/>
<organism evidence="8 9">
    <name type="scientific">Buchnera aphidicola</name>
    <name type="common">Artemisaphis artemisicola</name>
    <dbReference type="NCBI Taxonomy" id="1241836"/>
    <lineage>
        <taxon>Bacteria</taxon>
        <taxon>Pseudomonadati</taxon>
        <taxon>Pseudomonadota</taxon>
        <taxon>Gammaproteobacteria</taxon>
        <taxon>Enterobacterales</taxon>
        <taxon>Erwiniaceae</taxon>
        <taxon>Buchnera</taxon>
    </lineage>
</organism>
<dbReference type="GO" id="GO:0006457">
    <property type="term" value="P:protein folding"/>
    <property type="evidence" value="ECO:0007669"/>
    <property type="project" value="InterPro"/>
</dbReference>
<keyword evidence="7" id="KW-0175">Coiled coil</keyword>
<evidence type="ECO:0000256" key="2">
    <source>
        <dbReference type="ARBA" id="ARBA00023016"/>
    </source>
</evidence>
<dbReference type="SUPFAM" id="SSF51064">
    <property type="entry name" value="Head domain of nucleotide exchange factor GrpE"/>
    <property type="match status" value="1"/>
</dbReference>
<reference evidence="8 9" key="2">
    <citation type="submission" date="2019-05" db="EMBL/GenBank/DDBJ databases">
        <title>Genome evolution of the obligate endosymbiont Buchnera aphidicola.</title>
        <authorList>
            <person name="Moran N.A."/>
        </authorList>
    </citation>
    <scope>NUCLEOTIDE SEQUENCE [LARGE SCALE GENOMIC DNA]</scope>
    <source>
        <strain evidence="8 9">Aar</strain>
    </source>
</reference>
<dbReference type="InterPro" id="IPR009012">
    <property type="entry name" value="GrpE_head"/>
</dbReference>
<dbReference type="GO" id="GO:0005829">
    <property type="term" value="C:cytosol"/>
    <property type="evidence" value="ECO:0007669"/>
    <property type="project" value="TreeGrafter"/>
</dbReference>
<dbReference type="PROSITE" id="PS01071">
    <property type="entry name" value="GRPE"/>
    <property type="match status" value="1"/>
</dbReference>
<dbReference type="GO" id="GO:0051087">
    <property type="term" value="F:protein-folding chaperone binding"/>
    <property type="evidence" value="ECO:0007669"/>
    <property type="project" value="InterPro"/>
</dbReference>